<gene>
    <name evidence="1" type="ORF">Amon02_001037000</name>
</gene>
<evidence type="ECO:0000313" key="2">
    <source>
        <dbReference type="Proteomes" id="UP001165064"/>
    </source>
</evidence>
<protein>
    <submittedName>
        <fullName evidence="1">Unnamed protein product</fullName>
    </submittedName>
</protein>
<name>A0ACB5TZ78_AMBMO</name>
<organism evidence="1 2">
    <name type="scientific">Ambrosiozyma monospora</name>
    <name type="common">Yeast</name>
    <name type="synonym">Endomycopsis monosporus</name>
    <dbReference type="NCBI Taxonomy" id="43982"/>
    <lineage>
        <taxon>Eukaryota</taxon>
        <taxon>Fungi</taxon>
        <taxon>Dikarya</taxon>
        <taxon>Ascomycota</taxon>
        <taxon>Saccharomycotina</taxon>
        <taxon>Pichiomycetes</taxon>
        <taxon>Pichiales</taxon>
        <taxon>Pichiaceae</taxon>
        <taxon>Ambrosiozyma</taxon>
    </lineage>
</organism>
<proteinExistence type="predicted"/>
<accession>A0ACB5TZ78</accession>
<sequence length="92" mass="10364">MNASLTKLNRIQIQTETGAINRHQGVKRRKKTTATTSSMSIADTYSWVKNKNDIKLYSIVNELPTELQIQMFSAFVLKTHGASDVIKLIDPN</sequence>
<reference evidence="1" key="1">
    <citation type="submission" date="2023-04" db="EMBL/GenBank/DDBJ databases">
        <title>Ambrosiozyma monospora NBRC 10751.</title>
        <authorList>
            <person name="Ichikawa N."/>
            <person name="Sato H."/>
            <person name="Tonouchi N."/>
        </authorList>
    </citation>
    <scope>NUCLEOTIDE SEQUENCE</scope>
    <source>
        <strain evidence="1">NBRC 10751</strain>
    </source>
</reference>
<keyword evidence="2" id="KW-1185">Reference proteome</keyword>
<dbReference type="Proteomes" id="UP001165064">
    <property type="component" value="Unassembled WGS sequence"/>
</dbReference>
<dbReference type="EMBL" id="BSXS01010319">
    <property type="protein sequence ID" value="GME97957.1"/>
    <property type="molecule type" value="Genomic_DNA"/>
</dbReference>
<evidence type="ECO:0000313" key="1">
    <source>
        <dbReference type="EMBL" id="GME97957.1"/>
    </source>
</evidence>
<comment type="caution">
    <text evidence="1">The sequence shown here is derived from an EMBL/GenBank/DDBJ whole genome shotgun (WGS) entry which is preliminary data.</text>
</comment>